<dbReference type="Proteomes" id="UP001432039">
    <property type="component" value="Chromosome"/>
</dbReference>
<keyword evidence="3" id="KW-1185">Reference proteome</keyword>
<proteinExistence type="predicted"/>
<gene>
    <name evidence="2" type="primary">cas7e</name>
    <name evidence="2" type="ORF">OG517_42470</name>
</gene>
<evidence type="ECO:0000313" key="3">
    <source>
        <dbReference type="Proteomes" id="UP001432039"/>
    </source>
</evidence>
<dbReference type="NCBIfam" id="TIGR01869">
    <property type="entry name" value="casC_Cse4"/>
    <property type="match status" value="1"/>
</dbReference>
<organism evidence="2 3">
    <name type="scientific">Streptomyces virginiae</name>
    <name type="common">Streptomyces cinnamonensis</name>
    <dbReference type="NCBI Taxonomy" id="1961"/>
    <lineage>
        <taxon>Bacteria</taxon>
        <taxon>Bacillati</taxon>
        <taxon>Actinomycetota</taxon>
        <taxon>Actinomycetes</taxon>
        <taxon>Kitasatosporales</taxon>
        <taxon>Streptomycetaceae</taxon>
        <taxon>Streptomyces</taxon>
    </lineage>
</organism>
<protein>
    <submittedName>
        <fullName evidence="2">Type I-E CRISPR-associated protein Cas7/Cse4/CasC</fullName>
    </submittedName>
</protein>
<reference evidence="2" key="1">
    <citation type="submission" date="2022-10" db="EMBL/GenBank/DDBJ databases">
        <title>The complete genomes of actinobacterial strains from the NBC collection.</title>
        <authorList>
            <person name="Joergensen T.S."/>
            <person name="Alvarez Arevalo M."/>
            <person name="Sterndorff E.B."/>
            <person name="Faurdal D."/>
            <person name="Vuksanovic O."/>
            <person name="Mourched A.-S."/>
            <person name="Charusanti P."/>
            <person name="Shaw S."/>
            <person name="Blin K."/>
            <person name="Weber T."/>
        </authorList>
    </citation>
    <scope>NUCLEOTIDE SEQUENCE</scope>
    <source>
        <strain evidence="2">NBC_00248</strain>
    </source>
</reference>
<evidence type="ECO:0000256" key="1">
    <source>
        <dbReference type="SAM" id="MobiDB-lite"/>
    </source>
</evidence>
<sequence>MSRTILDVHILQTVPPSNLNRDDTGAPKSAVYGGVRRSRVSSQAWKRATRKAFDDLLDPAELGVRTKKVVEALAERITKLEPSLKADQVWPMAAEIIQAATGAKIETPSRKSGGKDGKDDEPAVPQAPQSSYLLFLSAHQLDGLAGLAVEGIGKGTEPKVFVKDKDIKARAKQIAATRHSVDIALFGRMVADASDINVDAAAQVAHALSVHAVDLESDYFTAVDDQNTSAEPGAGMIGTIDFNSATLYRYAAVDIDLLAKNLDAGLADGERASEPVRRAVEAFIEGFAMSMPTGKANTFGNHTLPDAVIVKLRSSRPVSFVGAFEKSVVQQDTGDGHVRAACKALADHIPAVEKAFGATADRTWILRVGEHTADLAPLGTEVDLRPLVTEVGEAVAERLGKRG</sequence>
<dbReference type="RefSeq" id="WP_328965729.1">
    <property type="nucleotide sequence ID" value="NZ_CP108090.1"/>
</dbReference>
<name>A0ABZ1TSQ5_STRVG</name>
<dbReference type="EMBL" id="CP108090">
    <property type="protein sequence ID" value="WUQ17514.1"/>
    <property type="molecule type" value="Genomic_DNA"/>
</dbReference>
<feature type="compositionally biased region" description="Basic and acidic residues" evidence="1">
    <location>
        <begin position="107"/>
        <end position="121"/>
    </location>
</feature>
<evidence type="ECO:0000313" key="2">
    <source>
        <dbReference type="EMBL" id="WUQ17514.1"/>
    </source>
</evidence>
<dbReference type="InterPro" id="IPR010148">
    <property type="entry name" value="CRISPR-assoc_prot_CT1975"/>
</dbReference>
<dbReference type="Pfam" id="PF09344">
    <property type="entry name" value="Cas_CT1975"/>
    <property type="match status" value="1"/>
</dbReference>
<accession>A0ABZ1TSQ5</accession>
<feature type="region of interest" description="Disordered" evidence="1">
    <location>
        <begin position="101"/>
        <end position="124"/>
    </location>
</feature>